<evidence type="ECO:0008006" key="4">
    <source>
        <dbReference type="Google" id="ProtNLM"/>
    </source>
</evidence>
<dbReference type="AlphaFoldDB" id="A0A4R0K8W1"/>
<keyword evidence="1" id="KW-0812">Transmembrane</keyword>
<evidence type="ECO:0000256" key="1">
    <source>
        <dbReference type="SAM" id="Phobius"/>
    </source>
</evidence>
<evidence type="ECO:0000313" key="2">
    <source>
        <dbReference type="EMBL" id="TCC56109.1"/>
    </source>
</evidence>
<keyword evidence="1" id="KW-0472">Membrane</keyword>
<keyword evidence="3" id="KW-1185">Reference proteome</keyword>
<dbReference type="RefSeq" id="WP_131363241.1">
    <property type="nucleotide sequence ID" value="NZ_SJKB01000013.1"/>
</dbReference>
<keyword evidence="1" id="KW-1133">Transmembrane helix</keyword>
<protein>
    <recommendedName>
        <fullName evidence="4">DUF4352 domain-containing protein</fullName>
    </recommendedName>
</protein>
<gene>
    <name evidence="2" type="ORF">E0H73_33645</name>
</gene>
<reference evidence="2 3" key="1">
    <citation type="submission" date="2019-02" db="EMBL/GenBank/DDBJ databases">
        <title>Kribbella capetownensis sp. nov. and Kribbella speibonae sp. nov., isolated from soil.</title>
        <authorList>
            <person name="Curtis S.M."/>
            <person name="Norton I."/>
            <person name="Everest G.J."/>
            <person name="Meyers P.R."/>
        </authorList>
    </citation>
    <scope>NUCLEOTIDE SEQUENCE [LARGE SCALE GENOMIC DNA]</scope>
    <source>
        <strain evidence="2 3">NRRL B-24813</strain>
    </source>
</reference>
<comment type="caution">
    <text evidence="2">The sequence shown here is derived from an EMBL/GenBank/DDBJ whole genome shotgun (WGS) entry which is preliminary data.</text>
</comment>
<dbReference type="EMBL" id="SJKB01000013">
    <property type="protein sequence ID" value="TCC56109.1"/>
    <property type="molecule type" value="Genomic_DNA"/>
</dbReference>
<dbReference type="OrthoDB" id="3825993at2"/>
<proteinExistence type="predicted"/>
<organism evidence="2 3">
    <name type="scientific">Kribbella pittospori</name>
    <dbReference type="NCBI Taxonomy" id="722689"/>
    <lineage>
        <taxon>Bacteria</taxon>
        <taxon>Bacillati</taxon>
        <taxon>Actinomycetota</taxon>
        <taxon>Actinomycetes</taxon>
        <taxon>Propionibacteriales</taxon>
        <taxon>Kribbellaceae</taxon>
        <taxon>Kribbella</taxon>
    </lineage>
</organism>
<name>A0A4R0K8W1_9ACTN</name>
<feature type="transmembrane region" description="Helical" evidence="1">
    <location>
        <begin position="24"/>
        <end position="44"/>
    </location>
</feature>
<evidence type="ECO:0000313" key="3">
    <source>
        <dbReference type="Proteomes" id="UP000291144"/>
    </source>
</evidence>
<sequence>MESLDDVIDAMIAERVIHRHRRKWLIAIALVVVLALIVLATGGWKEKKGRTVPTLTAPVTVTSGKWEYNFTKAEIVQHPKKEYSPAEAELLVYFDLKNMDDEQDTSDSLDGRLLRLVPGDGKDLVESNGATCRGQLGWVVVFGLPPVSCVTKFEVPPDFTADMVEIGVLGERFESDQGFLGANEDPYWQQPEADAVVQVKPTVVVDNGEKK</sequence>
<accession>A0A4R0K8W1</accession>
<dbReference type="Proteomes" id="UP000291144">
    <property type="component" value="Unassembled WGS sequence"/>
</dbReference>